<sequence>FLLNLCLFYNPAIASQARDVRDTANLLLKERGNTPTVRAELIWARKFDEVISHFLRHLNYTEANALDSVAFRDGFERVKNIIPKVELLMMTFITSMRQVCRLNLLYQTEYSGEDFGRAQPSTIYQEIVT</sequence>
<dbReference type="AlphaFoldDB" id="A0A8H7LBH7"/>
<reference evidence="1" key="1">
    <citation type="submission" date="2020-10" db="EMBL/GenBank/DDBJ databases">
        <title>The Whole-Genome Sequence of Metschnikowia persimmonesis, a Novel Endophytic Yeast Species Isolated from Medicinal Plant Diospyros kaki Thumb.</title>
        <authorList>
            <person name="Rahmat E."/>
            <person name="Kang Y."/>
        </authorList>
    </citation>
    <scope>NUCLEOTIDE SEQUENCE</scope>
    <source>
        <strain evidence="1">KIOM G15050</strain>
    </source>
</reference>
<dbReference type="Proteomes" id="UP000649328">
    <property type="component" value="Unassembled WGS sequence"/>
</dbReference>
<accession>A0A8H7LBH7</accession>
<evidence type="ECO:0000313" key="1">
    <source>
        <dbReference type="EMBL" id="KAF8003926.1"/>
    </source>
</evidence>
<gene>
    <name evidence="1" type="ORF">HF325_001374</name>
</gene>
<organism evidence="1 2">
    <name type="scientific">Metschnikowia pulcherrima</name>
    <dbReference type="NCBI Taxonomy" id="27326"/>
    <lineage>
        <taxon>Eukaryota</taxon>
        <taxon>Fungi</taxon>
        <taxon>Dikarya</taxon>
        <taxon>Ascomycota</taxon>
        <taxon>Saccharomycotina</taxon>
        <taxon>Pichiomycetes</taxon>
        <taxon>Metschnikowiaceae</taxon>
        <taxon>Metschnikowia</taxon>
    </lineage>
</organism>
<evidence type="ECO:0000313" key="2">
    <source>
        <dbReference type="Proteomes" id="UP000649328"/>
    </source>
</evidence>
<proteinExistence type="predicted"/>
<dbReference type="EMBL" id="JACBPP010000002">
    <property type="protein sequence ID" value="KAF8003926.1"/>
    <property type="molecule type" value="Genomic_DNA"/>
</dbReference>
<feature type="non-terminal residue" evidence="1">
    <location>
        <position position="1"/>
    </location>
</feature>
<comment type="caution">
    <text evidence="1">The sequence shown here is derived from an EMBL/GenBank/DDBJ whole genome shotgun (WGS) entry which is preliminary data.</text>
</comment>
<name>A0A8H7LBH7_9ASCO</name>
<keyword evidence="2" id="KW-1185">Reference proteome</keyword>
<protein>
    <submittedName>
        <fullName evidence="1">Uncharacterized protein</fullName>
    </submittedName>
</protein>